<dbReference type="OrthoDB" id="9807055at2"/>
<evidence type="ECO:0000256" key="5">
    <source>
        <dbReference type="ARBA" id="ARBA00022807"/>
    </source>
</evidence>
<feature type="signal peptide" evidence="6">
    <location>
        <begin position="1"/>
        <end position="29"/>
    </location>
</feature>
<proteinExistence type="inferred from homology"/>
<organism evidence="8 9">
    <name type="scientific">Chryseotalea sanaruensis</name>
    <dbReference type="NCBI Taxonomy" id="2482724"/>
    <lineage>
        <taxon>Bacteria</taxon>
        <taxon>Pseudomonadati</taxon>
        <taxon>Bacteroidota</taxon>
        <taxon>Cytophagia</taxon>
        <taxon>Cytophagales</taxon>
        <taxon>Chryseotaleaceae</taxon>
        <taxon>Chryseotalea</taxon>
    </lineage>
</organism>
<evidence type="ECO:0000313" key="9">
    <source>
        <dbReference type="Proteomes" id="UP000288227"/>
    </source>
</evidence>
<dbReference type="AlphaFoldDB" id="A0A401UEZ0"/>
<feature type="domain" description="NlpC/P60" evidence="7">
    <location>
        <begin position="38"/>
        <end position="166"/>
    </location>
</feature>
<comment type="similarity">
    <text evidence="1">Belongs to the peptidase C40 family.</text>
</comment>
<keyword evidence="2" id="KW-0645">Protease</keyword>
<reference evidence="8 9" key="1">
    <citation type="submission" date="2018-11" db="EMBL/GenBank/DDBJ databases">
        <title>Chryseotalea sanarue gen. nov., sp., nov., a member of the family Cytophagaceae, isolated from a brackish lake in Hamamatsu Japan.</title>
        <authorList>
            <person name="Maejima Y."/>
            <person name="Iino T."/>
            <person name="Muraguchi Y."/>
            <person name="Fukuda K."/>
            <person name="Ohkuma M."/>
            <person name="Moriuchi R."/>
            <person name="Dohra H."/>
            <person name="Kimbara K."/>
            <person name="Shintani M."/>
        </authorList>
    </citation>
    <scope>NUCLEOTIDE SEQUENCE [LARGE SCALE GENOMIC DNA]</scope>
    <source>
        <strain evidence="8 9">Ys</strain>
    </source>
</reference>
<keyword evidence="4" id="KW-0378">Hydrolase</keyword>
<dbReference type="EMBL" id="BHXQ01000008">
    <property type="protein sequence ID" value="GCC53437.1"/>
    <property type="molecule type" value="Genomic_DNA"/>
</dbReference>
<keyword evidence="5" id="KW-0788">Thiol protease</keyword>
<evidence type="ECO:0000256" key="6">
    <source>
        <dbReference type="SAM" id="SignalP"/>
    </source>
</evidence>
<dbReference type="SUPFAM" id="SSF54001">
    <property type="entry name" value="Cysteine proteinases"/>
    <property type="match status" value="1"/>
</dbReference>
<accession>A0A401UEZ0</accession>
<evidence type="ECO:0000259" key="7">
    <source>
        <dbReference type="PROSITE" id="PS51935"/>
    </source>
</evidence>
<dbReference type="PANTHER" id="PTHR47360:SF1">
    <property type="entry name" value="ENDOPEPTIDASE NLPC-RELATED"/>
    <property type="match status" value="1"/>
</dbReference>
<evidence type="ECO:0000256" key="3">
    <source>
        <dbReference type="ARBA" id="ARBA00022729"/>
    </source>
</evidence>
<dbReference type="RefSeq" id="WP_127124091.1">
    <property type="nucleotide sequence ID" value="NZ_BHXQ01000008.1"/>
</dbReference>
<dbReference type="Pfam" id="PF00877">
    <property type="entry name" value="NLPC_P60"/>
    <property type="match status" value="1"/>
</dbReference>
<feature type="chain" id="PRO_5019463187" evidence="6">
    <location>
        <begin position="30"/>
        <end position="168"/>
    </location>
</feature>
<dbReference type="PANTHER" id="PTHR47360">
    <property type="entry name" value="MUREIN DD-ENDOPEPTIDASE MEPS/MUREIN LD-CARBOXYPEPTIDASE"/>
    <property type="match status" value="1"/>
</dbReference>
<sequence length="168" mass="19002">MKLLFRLKFSQKLLLQALLLSGIFLLSCASQKKARVREEKVSKVVQTARLYTGVPYKYGGTTRSGMDCSGLLLNAFRAIDYPLPRTSEQQSKVGKEVKLKEVQPGDLVFFATGKRRRKITHVGLVTEKKAKDNVKFIHASSSLGVVEANLFADYYQKSFREARRVIEK</sequence>
<dbReference type="InterPro" id="IPR000064">
    <property type="entry name" value="NLP_P60_dom"/>
</dbReference>
<dbReference type="InterPro" id="IPR038765">
    <property type="entry name" value="Papain-like_cys_pep_sf"/>
</dbReference>
<evidence type="ECO:0000313" key="8">
    <source>
        <dbReference type="EMBL" id="GCC53437.1"/>
    </source>
</evidence>
<evidence type="ECO:0000256" key="2">
    <source>
        <dbReference type="ARBA" id="ARBA00022670"/>
    </source>
</evidence>
<evidence type="ECO:0000256" key="4">
    <source>
        <dbReference type="ARBA" id="ARBA00022801"/>
    </source>
</evidence>
<gene>
    <name evidence="8" type="ORF">SanaruYs_36810</name>
</gene>
<dbReference type="Proteomes" id="UP000288227">
    <property type="component" value="Unassembled WGS sequence"/>
</dbReference>
<dbReference type="GO" id="GO:0008234">
    <property type="term" value="F:cysteine-type peptidase activity"/>
    <property type="evidence" value="ECO:0007669"/>
    <property type="project" value="UniProtKB-KW"/>
</dbReference>
<dbReference type="GO" id="GO:0006508">
    <property type="term" value="P:proteolysis"/>
    <property type="evidence" value="ECO:0007669"/>
    <property type="project" value="UniProtKB-KW"/>
</dbReference>
<evidence type="ECO:0000256" key="1">
    <source>
        <dbReference type="ARBA" id="ARBA00007074"/>
    </source>
</evidence>
<dbReference type="PROSITE" id="PS51935">
    <property type="entry name" value="NLPC_P60"/>
    <property type="match status" value="1"/>
</dbReference>
<keyword evidence="3 6" id="KW-0732">Signal</keyword>
<keyword evidence="9" id="KW-1185">Reference proteome</keyword>
<dbReference type="PROSITE" id="PS51257">
    <property type="entry name" value="PROKAR_LIPOPROTEIN"/>
    <property type="match status" value="1"/>
</dbReference>
<protein>
    <submittedName>
        <fullName evidence="8">NlpC/P60 family protein</fullName>
    </submittedName>
</protein>
<name>A0A401UEZ0_9BACT</name>
<comment type="caution">
    <text evidence="8">The sequence shown here is derived from an EMBL/GenBank/DDBJ whole genome shotgun (WGS) entry which is preliminary data.</text>
</comment>
<dbReference type="InterPro" id="IPR052062">
    <property type="entry name" value="Murein_DD/LD_carboxypeptidase"/>
</dbReference>
<dbReference type="Gene3D" id="3.90.1720.10">
    <property type="entry name" value="endopeptidase domain like (from Nostoc punctiforme)"/>
    <property type="match status" value="1"/>
</dbReference>